<accession>W4QKP7</accession>
<comment type="caution">
    <text evidence="1">The sequence shown here is derived from an EMBL/GenBank/DDBJ whole genome shotgun (WGS) entry which is preliminary data.</text>
</comment>
<reference evidence="1" key="1">
    <citation type="journal article" date="2014" name="Genome Announc.">
        <title>Draft Genome Sequences of Three Alkaliphilic Bacillus Strains, Bacillus wakoensis JCM 9140T, Bacillus akibai JCM 9157T, and Bacillus hemicellulosilyticus JCM 9152T.</title>
        <authorList>
            <person name="Yuki M."/>
            <person name="Oshima K."/>
            <person name="Suda W."/>
            <person name="Oshida Y."/>
            <person name="Kitamura K."/>
            <person name="Iida T."/>
            <person name="Hattori M."/>
            <person name="Ohkuma M."/>
        </authorList>
    </citation>
    <scope>NUCLEOTIDE SEQUENCE [LARGE SCALE GENOMIC DNA]</scope>
    <source>
        <strain evidence="1">JCM 9152</strain>
    </source>
</reference>
<name>W4QKP7_9BACI</name>
<evidence type="ECO:0000313" key="1">
    <source>
        <dbReference type="EMBL" id="GAE32462.1"/>
    </source>
</evidence>
<gene>
    <name evidence="1" type="ORF">JCM9152_3997</name>
</gene>
<dbReference type="STRING" id="1236971.JCM9152_3997"/>
<keyword evidence="2" id="KW-1185">Reference proteome</keyword>
<sequence length="54" mass="6406">MLMATYNDLFNTDKDLGDFEKKEDTELKEQILKSIKEVIDNEKEQNKNSDRRSP</sequence>
<proteinExistence type="predicted"/>
<dbReference type="AlphaFoldDB" id="W4QKP7"/>
<dbReference type="EMBL" id="BAUU01000036">
    <property type="protein sequence ID" value="GAE32462.1"/>
    <property type="molecule type" value="Genomic_DNA"/>
</dbReference>
<protein>
    <submittedName>
        <fullName evidence="1">Uncharacterized protein</fullName>
    </submittedName>
</protein>
<evidence type="ECO:0000313" key="2">
    <source>
        <dbReference type="Proteomes" id="UP000018895"/>
    </source>
</evidence>
<dbReference type="Proteomes" id="UP000018895">
    <property type="component" value="Unassembled WGS sequence"/>
</dbReference>
<dbReference type="RefSeq" id="WP_156315011.1">
    <property type="nucleotide sequence ID" value="NZ_BAUU01000036.1"/>
</dbReference>
<organism evidence="1 2">
    <name type="scientific">Halalkalibacter hemicellulosilyticusJCM 9152</name>
    <dbReference type="NCBI Taxonomy" id="1236971"/>
    <lineage>
        <taxon>Bacteria</taxon>
        <taxon>Bacillati</taxon>
        <taxon>Bacillota</taxon>
        <taxon>Bacilli</taxon>
        <taxon>Bacillales</taxon>
        <taxon>Bacillaceae</taxon>
        <taxon>Halalkalibacter</taxon>
    </lineage>
</organism>